<keyword evidence="1" id="KW-0472">Membrane</keyword>
<sequence length="153" mass="17535">MPSSISNPKDTFSNSGVLIHHRLPSRQQVCTTSLYISSNKKHLMSYTRSKRNAGRPRGRNWLTLLSLLVIFFILSDGVALHLFFLFFFLSFFSIIFFVSFFPCLPLIFFSDDAVDYTGDCWYLGLVTTRRTRWATVPMGPTWLVGGCSVKRTM</sequence>
<evidence type="ECO:0000313" key="2">
    <source>
        <dbReference type="EMBL" id="THX02236.1"/>
    </source>
</evidence>
<name>A0A4S9C6L4_AURPU</name>
<proteinExistence type="predicted"/>
<accession>A0A4S9C6L4</accession>
<evidence type="ECO:0008006" key="3">
    <source>
        <dbReference type="Google" id="ProtNLM"/>
    </source>
</evidence>
<comment type="caution">
    <text evidence="2">The sequence shown here is derived from an EMBL/GenBank/DDBJ whole genome shotgun (WGS) entry which is preliminary data.</text>
</comment>
<feature type="transmembrane region" description="Helical" evidence="1">
    <location>
        <begin position="80"/>
        <end position="101"/>
    </location>
</feature>
<reference evidence="2" key="1">
    <citation type="submission" date="2018-10" db="EMBL/GenBank/DDBJ databases">
        <title>Fifty Aureobasidium pullulans genomes reveal a recombining polyextremotolerant generalist.</title>
        <authorList>
            <person name="Gostincar C."/>
            <person name="Turk M."/>
            <person name="Zajc J."/>
            <person name="Gunde-Cimerman N."/>
        </authorList>
    </citation>
    <scope>NUCLEOTIDE SEQUENCE [LARGE SCALE GENOMIC DNA]</scope>
    <source>
        <strain evidence="2">EXF-10085</strain>
    </source>
</reference>
<keyword evidence="1" id="KW-0812">Transmembrane</keyword>
<dbReference type="AlphaFoldDB" id="A0A4S9C6L4"/>
<protein>
    <recommendedName>
        <fullName evidence="3">Transmembrane protein</fullName>
    </recommendedName>
</protein>
<gene>
    <name evidence="2" type="ORF">D6D13_08465</name>
</gene>
<keyword evidence="1" id="KW-1133">Transmembrane helix</keyword>
<feature type="transmembrane region" description="Helical" evidence="1">
    <location>
        <begin position="58"/>
        <end position="74"/>
    </location>
</feature>
<organism evidence="2">
    <name type="scientific">Aureobasidium pullulans</name>
    <name type="common">Black yeast</name>
    <name type="synonym">Pullularia pullulans</name>
    <dbReference type="NCBI Taxonomy" id="5580"/>
    <lineage>
        <taxon>Eukaryota</taxon>
        <taxon>Fungi</taxon>
        <taxon>Dikarya</taxon>
        <taxon>Ascomycota</taxon>
        <taxon>Pezizomycotina</taxon>
        <taxon>Dothideomycetes</taxon>
        <taxon>Dothideomycetidae</taxon>
        <taxon>Dothideales</taxon>
        <taxon>Saccotheciaceae</taxon>
        <taxon>Aureobasidium</taxon>
    </lineage>
</organism>
<evidence type="ECO:0000256" key="1">
    <source>
        <dbReference type="SAM" id="Phobius"/>
    </source>
</evidence>
<dbReference type="EMBL" id="QZAS01000041">
    <property type="protein sequence ID" value="THX02236.1"/>
    <property type="molecule type" value="Genomic_DNA"/>
</dbReference>